<dbReference type="InterPro" id="IPR000100">
    <property type="entry name" value="RNase_P"/>
</dbReference>
<keyword evidence="1 6" id="KW-0819">tRNA processing</keyword>
<reference evidence="8 9" key="1">
    <citation type="journal article" date="2014" name="Genome Announc.">
        <title>Complete Genome Sequence of Mycoplasma bovoculi Strain M165/69T (ATCC 29104).</title>
        <authorList>
            <person name="Calcutt M.J."/>
            <person name="Foecking M.F."/>
        </authorList>
    </citation>
    <scope>NUCLEOTIDE SEQUENCE [LARGE SCALE GENOMIC DNA]</scope>
    <source>
        <strain evidence="8">M165/69</strain>
    </source>
</reference>
<sequence>MHKFKVIRKNWEFQKIIDSKKQIVSKNLIFYYQPQGFFEIGISIPKKFANSVLRNYFKRQIKSIIHELIIDDFLLPKVKCVLITRKTFLNLSFMQKKEKITKLLEELNRNAK</sequence>
<keyword evidence="2 6" id="KW-0540">Nuclease</keyword>
<dbReference type="PANTHER" id="PTHR33992:SF1">
    <property type="entry name" value="RIBONUCLEASE P PROTEIN COMPONENT"/>
    <property type="match status" value="1"/>
</dbReference>
<evidence type="ECO:0000256" key="2">
    <source>
        <dbReference type="ARBA" id="ARBA00022722"/>
    </source>
</evidence>
<evidence type="ECO:0000256" key="6">
    <source>
        <dbReference type="HAMAP-Rule" id="MF_00227"/>
    </source>
</evidence>
<dbReference type="InterPro" id="IPR014721">
    <property type="entry name" value="Ribsml_uS5_D2-typ_fold_subgr"/>
</dbReference>
<dbReference type="NCBIfam" id="TIGR00188">
    <property type="entry name" value="rnpA"/>
    <property type="match status" value="1"/>
</dbReference>
<dbReference type="Proteomes" id="UP000019229">
    <property type="component" value="Chromosome"/>
</dbReference>
<keyword evidence="3 6" id="KW-0255">Endonuclease</keyword>
<evidence type="ECO:0000256" key="4">
    <source>
        <dbReference type="ARBA" id="ARBA00022801"/>
    </source>
</evidence>
<comment type="subunit">
    <text evidence="6">Consists of a catalytic RNA component (M1 or rnpB) and a protein subunit.</text>
</comment>
<dbReference type="GO" id="GO:0000049">
    <property type="term" value="F:tRNA binding"/>
    <property type="evidence" value="ECO:0007669"/>
    <property type="project" value="UniProtKB-UniRule"/>
</dbReference>
<dbReference type="PATRIC" id="fig|743966.3.peg.600"/>
<dbReference type="SUPFAM" id="SSF54211">
    <property type="entry name" value="Ribosomal protein S5 domain 2-like"/>
    <property type="match status" value="1"/>
</dbReference>
<evidence type="ECO:0000256" key="5">
    <source>
        <dbReference type="ARBA" id="ARBA00022884"/>
    </source>
</evidence>
<dbReference type="PANTHER" id="PTHR33992">
    <property type="entry name" value="RIBONUCLEASE P PROTEIN COMPONENT"/>
    <property type="match status" value="1"/>
</dbReference>
<dbReference type="STRING" id="743966.MYB_02980"/>
<evidence type="ECO:0000256" key="1">
    <source>
        <dbReference type="ARBA" id="ARBA00022694"/>
    </source>
</evidence>
<proteinExistence type="inferred from homology"/>
<evidence type="ECO:0000256" key="7">
    <source>
        <dbReference type="NCBIfam" id="TIGR00188"/>
    </source>
</evidence>
<name>W5UTN4_9BACT</name>
<accession>W5UTN4</accession>
<comment type="function">
    <text evidence="6">RNaseP catalyzes the removal of the 5'-leader sequence from pre-tRNA to produce the mature 5'-terminus. It can also cleave other RNA substrates such as 4.5S RNA. The protein component plays an auxiliary but essential role in vivo by binding to the 5'-leader sequence and broadening the substrate specificity of the ribozyme.</text>
</comment>
<keyword evidence="5 6" id="KW-0694">RNA-binding</keyword>
<evidence type="ECO:0000256" key="3">
    <source>
        <dbReference type="ARBA" id="ARBA00022759"/>
    </source>
</evidence>
<dbReference type="EMBL" id="CP007154">
    <property type="protein sequence ID" value="AHH45594.1"/>
    <property type="molecule type" value="Genomic_DNA"/>
</dbReference>
<dbReference type="EC" id="3.1.26.5" evidence="6 7"/>
<keyword evidence="4 6" id="KW-0378">Hydrolase</keyword>
<dbReference type="RefSeq" id="WP_022934812.1">
    <property type="nucleotide sequence ID" value="NZ_CP007154.1"/>
</dbReference>
<comment type="similarity">
    <text evidence="6">Belongs to the RnpA family.</text>
</comment>
<keyword evidence="9" id="KW-1185">Reference proteome</keyword>
<protein>
    <recommendedName>
        <fullName evidence="6 7">Ribonuclease P protein component</fullName>
        <shortName evidence="6">RNase P protein</shortName>
        <shortName evidence="6">RNaseP protein</shortName>
        <ecNumber evidence="6 7">3.1.26.5</ecNumber>
    </recommendedName>
    <alternativeName>
        <fullName evidence="6">Protein C5</fullName>
    </alternativeName>
</protein>
<dbReference type="Pfam" id="PF00825">
    <property type="entry name" value="Ribonuclease_P"/>
    <property type="match status" value="1"/>
</dbReference>
<dbReference type="OrthoDB" id="9810867at2"/>
<organism evidence="8 9">
    <name type="scientific">Mesomycoplasma bovoculi M165/69</name>
    <dbReference type="NCBI Taxonomy" id="743966"/>
    <lineage>
        <taxon>Bacteria</taxon>
        <taxon>Bacillati</taxon>
        <taxon>Mycoplasmatota</taxon>
        <taxon>Mycoplasmoidales</taxon>
        <taxon>Metamycoplasmataceae</taxon>
        <taxon>Mesomycoplasma</taxon>
    </lineage>
</organism>
<dbReference type="Gene3D" id="3.30.230.10">
    <property type="match status" value="1"/>
</dbReference>
<dbReference type="AlphaFoldDB" id="W5UTN4"/>
<gene>
    <name evidence="6 8" type="primary">rnpA</name>
    <name evidence="8" type="ORF">MYB_02980</name>
</gene>
<dbReference type="GO" id="GO:0042781">
    <property type="term" value="F:3'-tRNA processing endoribonuclease activity"/>
    <property type="evidence" value="ECO:0007669"/>
    <property type="project" value="TreeGrafter"/>
</dbReference>
<evidence type="ECO:0000313" key="9">
    <source>
        <dbReference type="Proteomes" id="UP000019229"/>
    </source>
</evidence>
<dbReference type="HAMAP" id="MF_00227">
    <property type="entry name" value="RNase_P"/>
    <property type="match status" value="1"/>
</dbReference>
<dbReference type="KEGG" id="mbc:MYB_02980"/>
<dbReference type="HOGENOM" id="CLU_117179_9_1_14"/>
<comment type="catalytic activity">
    <reaction evidence="6">
        <text>Endonucleolytic cleavage of RNA, removing 5'-extranucleotides from tRNA precursor.</text>
        <dbReference type="EC" id="3.1.26.5"/>
    </reaction>
</comment>
<dbReference type="GO" id="GO:0030677">
    <property type="term" value="C:ribonuclease P complex"/>
    <property type="evidence" value="ECO:0007669"/>
    <property type="project" value="TreeGrafter"/>
</dbReference>
<dbReference type="GO" id="GO:0004526">
    <property type="term" value="F:ribonuclease P activity"/>
    <property type="evidence" value="ECO:0007669"/>
    <property type="project" value="UniProtKB-UniRule"/>
</dbReference>
<dbReference type="GO" id="GO:0001682">
    <property type="term" value="P:tRNA 5'-leader removal"/>
    <property type="evidence" value="ECO:0007669"/>
    <property type="project" value="UniProtKB-UniRule"/>
</dbReference>
<dbReference type="InterPro" id="IPR020568">
    <property type="entry name" value="Ribosomal_Su5_D2-typ_SF"/>
</dbReference>
<dbReference type="eggNOG" id="COG0594">
    <property type="taxonomic scope" value="Bacteria"/>
</dbReference>
<evidence type="ECO:0000313" key="8">
    <source>
        <dbReference type="EMBL" id="AHH45594.1"/>
    </source>
</evidence>